<dbReference type="EMBL" id="CP008746">
    <property type="protein sequence ID" value="AKJ37819.1"/>
    <property type="molecule type" value="Genomic_DNA"/>
</dbReference>
<protein>
    <submittedName>
        <fullName evidence="1">Uncharacterized protein</fullName>
    </submittedName>
</protein>
<gene>
    <name evidence="1" type="ORF">MCM1_0739</name>
</gene>
<reference evidence="1 2" key="2">
    <citation type="journal article" date="2015" name="Stand. Genomic Sci.">
        <title>The complete genome sequence of the rumen methanogen Methanosarcina barkeri CM1.</title>
        <authorList>
            <person name="Lambie S.C."/>
            <person name="Kelly W.J."/>
            <person name="Leahy S.C."/>
            <person name="Li D."/>
            <person name="Reilly K."/>
            <person name="McAllister T.A."/>
            <person name="Valle E.R."/>
            <person name="Attwood G.T."/>
            <person name="Altermann E."/>
        </authorList>
    </citation>
    <scope>NUCLEOTIDE SEQUENCE [LARGE SCALE GENOMIC DNA]</scope>
    <source>
        <strain evidence="1 2">CM1</strain>
    </source>
</reference>
<dbReference type="Proteomes" id="UP000035331">
    <property type="component" value="Chromosome"/>
</dbReference>
<name>A0A0G3C752_METBA</name>
<sequence length="65" mass="7514">MGENCKFSVDYYIFPVRTRAYKDPIPFMCIINSFLDQSIISVPTVIISTVIYSDKFTVTTQPRLE</sequence>
<evidence type="ECO:0000313" key="1">
    <source>
        <dbReference type="EMBL" id="AKJ37819.1"/>
    </source>
</evidence>
<organism evidence="1 2">
    <name type="scientific">Methanosarcina barkeri CM1</name>
    <dbReference type="NCBI Taxonomy" id="796385"/>
    <lineage>
        <taxon>Archaea</taxon>
        <taxon>Methanobacteriati</taxon>
        <taxon>Methanobacteriota</taxon>
        <taxon>Stenosarchaea group</taxon>
        <taxon>Methanomicrobia</taxon>
        <taxon>Methanosarcinales</taxon>
        <taxon>Methanosarcinaceae</taxon>
        <taxon>Methanosarcina</taxon>
    </lineage>
</organism>
<dbReference type="AlphaFoldDB" id="A0A0G3C752"/>
<reference evidence="2" key="1">
    <citation type="submission" date="2014-06" db="EMBL/GenBank/DDBJ databases">
        <title>The complete genome sequence of Methanosarcina barkeri CM1.</title>
        <authorList>
            <consortium name="Pastoral Greenhouse Gas Research Consortium"/>
            <person name="Lambie S.C."/>
            <person name="Leahy S.C."/>
            <person name="Kelly W.J."/>
            <person name="Li D."/>
            <person name="Reilly K."/>
            <person name="Attwood G.T."/>
            <person name="Altermann E."/>
        </authorList>
    </citation>
    <scope>NUCLEOTIDE SEQUENCE [LARGE SCALE GENOMIC DNA]</scope>
    <source>
        <strain evidence="2">CM1</strain>
    </source>
</reference>
<accession>A0A0G3C752</accession>
<evidence type="ECO:0000313" key="2">
    <source>
        <dbReference type="Proteomes" id="UP000035331"/>
    </source>
</evidence>
<proteinExistence type="predicted"/>